<proteinExistence type="predicted"/>
<evidence type="ECO:0000256" key="2">
    <source>
        <dbReference type="PROSITE-ProRule" id="PRU00266"/>
    </source>
</evidence>
<protein>
    <recommendedName>
        <fullName evidence="3">DRBM domain-containing protein</fullName>
    </recommendedName>
</protein>
<dbReference type="PANTHER" id="PTHR46205:SF3">
    <property type="entry name" value="LOQUACIOUS, ISOFORM B"/>
    <property type="match status" value="1"/>
</dbReference>
<dbReference type="InterPro" id="IPR014720">
    <property type="entry name" value="dsRBD_dom"/>
</dbReference>
<evidence type="ECO:0000256" key="1">
    <source>
        <dbReference type="ARBA" id="ARBA00022884"/>
    </source>
</evidence>
<feature type="domain" description="DRBM" evidence="3">
    <location>
        <begin position="1"/>
        <end position="41"/>
    </location>
</feature>
<dbReference type="AlphaFoldDB" id="A0AAN8X3Q3"/>
<dbReference type="InterPro" id="IPR051247">
    <property type="entry name" value="RLC_Component"/>
</dbReference>
<dbReference type="GO" id="GO:0005634">
    <property type="term" value="C:nucleus"/>
    <property type="evidence" value="ECO:0007669"/>
    <property type="project" value="TreeGrafter"/>
</dbReference>
<feature type="non-terminal residue" evidence="4">
    <location>
        <position position="1"/>
    </location>
</feature>
<dbReference type="GO" id="GO:0005737">
    <property type="term" value="C:cytoplasm"/>
    <property type="evidence" value="ECO:0007669"/>
    <property type="project" value="TreeGrafter"/>
</dbReference>
<dbReference type="PANTHER" id="PTHR46205">
    <property type="entry name" value="LOQUACIOUS, ISOFORM B"/>
    <property type="match status" value="1"/>
</dbReference>
<organism evidence="4 5">
    <name type="scientific">Halocaridina rubra</name>
    <name type="common">Hawaiian red shrimp</name>
    <dbReference type="NCBI Taxonomy" id="373956"/>
    <lineage>
        <taxon>Eukaryota</taxon>
        <taxon>Metazoa</taxon>
        <taxon>Ecdysozoa</taxon>
        <taxon>Arthropoda</taxon>
        <taxon>Crustacea</taxon>
        <taxon>Multicrustacea</taxon>
        <taxon>Malacostraca</taxon>
        <taxon>Eumalacostraca</taxon>
        <taxon>Eucarida</taxon>
        <taxon>Decapoda</taxon>
        <taxon>Pleocyemata</taxon>
        <taxon>Caridea</taxon>
        <taxon>Atyoidea</taxon>
        <taxon>Atyidae</taxon>
        <taxon>Halocaridina</taxon>
    </lineage>
</organism>
<dbReference type="PROSITE" id="PS50137">
    <property type="entry name" value="DS_RBD"/>
    <property type="match status" value="1"/>
</dbReference>
<reference evidence="4 5" key="1">
    <citation type="submission" date="2023-11" db="EMBL/GenBank/DDBJ databases">
        <title>Halocaridina rubra genome assembly.</title>
        <authorList>
            <person name="Smith C."/>
        </authorList>
    </citation>
    <scope>NUCLEOTIDE SEQUENCE [LARGE SCALE GENOMIC DNA]</scope>
    <source>
        <strain evidence="4">EP-1</strain>
        <tissue evidence="4">Whole</tissue>
    </source>
</reference>
<dbReference type="GO" id="GO:0003725">
    <property type="term" value="F:double-stranded RNA binding"/>
    <property type="evidence" value="ECO:0007669"/>
    <property type="project" value="TreeGrafter"/>
</dbReference>
<evidence type="ECO:0000259" key="3">
    <source>
        <dbReference type="PROSITE" id="PS50137"/>
    </source>
</evidence>
<evidence type="ECO:0000313" key="5">
    <source>
        <dbReference type="Proteomes" id="UP001381693"/>
    </source>
</evidence>
<dbReference type="SUPFAM" id="SSF54768">
    <property type="entry name" value="dsRNA-binding domain-like"/>
    <property type="match status" value="1"/>
</dbReference>
<name>A0AAN8X3Q3_HALRR</name>
<dbReference type="Pfam" id="PF00035">
    <property type="entry name" value="dsrm"/>
    <property type="match status" value="1"/>
</dbReference>
<dbReference type="GO" id="GO:0035197">
    <property type="term" value="F:siRNA binding"/>
    <property type="evidence" value="ECO:0007669"/>
    <property type="project" value="TreeGrafter"/>
</dbReference>
<dbReference type="Proteomes" id="UP001381693">
    <property type="component" value="Unassembled WGS sequence"/>
</dbReference>
<dbReference type="GO" id="GO:0070920">
    <property type="term" value="P:regulation of regulatory ncRNA processing"/>
    <property type="evidence" value="ECO:0007669"/>
    <property type="project" value="TreeGrafter"/>
</dbReference>
<comment type="caution">
    <text evidence="4">The sequence shown here is derived from an EMBL/GenBank/DDBJ whole genome shotgun (WGS) entry which is preliminary data.</text>
</comment>
<sequence length="54" mass="6216">NPVGSLQELCMARRWPPPTYELTLEEGFPHERTFSISCTIGTTKEVGERLKFDF</sequence>
<dbReference type="EMBL" id="JAXCGZ010010336">
    <property type="protein sequence ID" value="KAK7075626.1"/>
    <property type="molecule type" value="Genomic_DNA"/>
</dbReference>
<keyword evidence="1 2" id="KW-0694">RNA-binding</keyword>
<accession>A0AAN8X3Q3</accession>
<dbReference type="GO" id="GO:0030422">
    <property type="term" value="P:siRNA processing"/>
    <property type="evidence" value="ECO:0007669"/>
    <property type="project" value="TreeGrafter"/>
</dbReference>
<keyword evidence="5" id="KW-1185">Reference proteome</keyword>
<dbReference type="GO" id="GO:0070578">
    <property type="term" value="C:RISC-loading complex"/>
    <property type="evidence" value="ECO:0007669"/>
    <property type="project" value="TreeGrafter"/>
</dbReference>
<gene>
    <name evidence="4" type="ORF">SK128_022046</name>
</gene>
<dbReference type="Gene3D" id="3.30.160.20">
    <property type="match status" value="1"/>
</dbReference>
<dbReference type="GO" id="GO:0016442">
    <property type="term" value="C:RISC complex"/>
    <property type="evidence" value="ECO:0007669"/>
    <property type="project" value="TreeGrafter"/>
</dbReference>
<evidence type="ECO:0000313" key="4">
    <source>
        <dbReference type="EMBL" id="KAK7075626.1"/>
    </source>
</evidence>